<dbReference type="PRINTS" id="PR00834">
    <property type="entry name" value="PROTEASES2C"/>
</dbReference>
<dbReference type="PROSITE" id="PS50106">
    <property type="entry name" value="PDZ"/>
    <property type="match status" value="1"/>
</dbReference>
<dbReference type="EMBL" id="VJZA01000004">
    <property type="protein sequence ID" value="TVT24953.1"/>
    <property type="molecule type" value="Genomic_DNA"/>
</dbReference>
<feature type="chain" id="PRO_5021810464" evidence="3">
    <location>
        <begin position="27"/>
        <end position="338"/>
    </location>
</feature>
<proteinExistence type="predicted"/>
<dbReference type="InterPro" id="IPR001940">
    <property type="entry name" value="Peptidase_S1C"/>
</dbReference>
<dbReference type="OrthoDB" id="9758917at2"/>
<dbReference type="SUPFAM" id="SSF50494">
    <property type="entry name" value="Trypsin-like serine proteases"/>
    <property type="match status" value="1"/>
</dbReference>
<organism evidence="5 6">
    <name type="scientific">Amycolatopsis acidiphila</name>
    <dbReference type="NCBI Taxonomy" id="715473"/>
    <lineage>
        <taxon>Bacteria</taxon>
        <taxon>Bacillati</taxon>
        <taxon>Actinomycetota</taxon>
        <taxon>Actinomycetes</taxon>
        <taxon>Pseudonocardiales</taxon>
        <taxon>Pseudonocardiaceae</taxon>
        <taxon>Amycolatopsis</taxon>
    </lineage>
</organism>
<keyword evidence="6" id="KW-1185">Reference proteome</keyword>
<comment type="caution">
    <text evidence="5">The sequence shown here is derived from an EMBL/GenBank/DDBJ whole genome shotgun (WGS) entry which is preliminary data.</text>
</comment>
<name>A0A558AL19_9PSEU</name>
<dbReference type="AlphaFoldDB" id="A0A558AL19"/>
<evidence type="ECO:0000256" key="2">
    <source>
        <dbReference type="ARBA" id="ARBA00022801"/>
    </source>
</evidence>
<evidence type="ECO:0000256" key="1">
    <source>
        <dbReference type="ARBA" id="ARBA00022670"/>
    </source>
</evidence>
<dbReference type="Pfam" id="PF13365">
    <property type="entry name" value="Trypsin_2"/>
    <property type="match status" value="1"/>
</dbReference>
<feature type="signal peptide" evidence="3">
    <location>
        <begin position="1"/>
        <end position="26"/>
    </location>
</feature>
<dbReference type="Gene3D" id="2.40.10.120">
    <property type="match status" value="1"/>
</dbReference>
<dbReference type="SUPFAM" id="SSF50156">
    <property type="entry name" value="PDZ domain-like"/>
    <property type="match status" value="1"/>
</dbReference>
<reference evidence="5 6" key="1">
    <citation type="submission" date="2019-07" db="EMBL/GenBank/DDBJ databases">
        <title>New species of Amycolatopsis and Streptomyces.</title>
        <authorList>
            <person name="Duangmal K."/>
            <person name="Teo W.F.A."/>
            <person name="Lipun K."/>
        </authorList>
    </citation>
    <scope>NUCLEOTIDE SEQUENCE [LARGE SCALE GENOMIC DNA]</scope>
    <source>
        <strain evidence="5 6">JCM 30562</strain>
    </source>
</reference>
<evidence type="ECO:0000313" key="6">
    <source>
        <dbReference type="Proteomes" id="UP000318578"/>
    </source>
</evidence>
<dbReference type="Gene3D" id="2.30.42.10">
    <property type="match status" value="1"/>
</dbReference>
<keyword evidence="1" id="KW-0645">Protease</keyword>
<dbReference type="RefSeq" id="WP_144633614.1">
    <property type="nucleotide sequence ID" value="NZ_BNAX01000020.1"/>
</dbReference>
<dbReference type="PANTHER" id="PTHR43343">
    <property type="entry name" value="PEPTIDASE S12"/>
    <property type="match status" value="1"/>
</dbReference>
<dbReference type="SMART" id="SM00228">
    <property type="entry name" value="PDZ"/>
    <property type="match status" value="1"/>
</dbReference>
<accession>A0A558AL19</accession>
<sequence length="338" mass="33712">MASWRRAPAVAGTAALLALGACTAHDEPAKVDVPATVAENGSISTGFASVVDAVTPSVVTVRTPDGLGSGVVYQPDVVVTNQHVVGTTVTVTITYADGSSSPGTVTATDPVTDLALVRTVRTGLPPAVFRTDLPRAGDTALAIGSPLGFQNSVTQGVVSALHRAVPGSGTDSRSLVDLIQTDAAISPGNSGGALLDVAGKVIGINEAYIPPSAGAESLGFAIPSATVAGIADQLLASGHAVHPYLGVSLAPLTPDIQQRLGVQADHGALVLAVDPGSPADAAGIRAGDVLTRIGSTEVHAVEDVLGALRGMKPGDRVPVVVARGQDRPQLQVTLGAQG</sequence>
<evidence type="ECO:0000259" key="4">
    <source>
        <dbReference type="PROSITE" id="PS50106"/>
    </source>
</evidence>
<feature type="domain" description="PDZ" evidence="4">
    <location>
        <begin position="249"/>
        <end position="304"/>
    </location>
</feature>
<keyword evidence="2" id="KW-0378">Hydrolase</keyword>
<dbReference type="InterPro" id="IPR009003">
    <property type="entry name" value="Peptidase_S1_PA"/>
</dbReference>
<evidence type="ECO:0000256" key="3">
    <source>
        <dbReference type="SAM" id="SignalP"/>
    </source>
</evidence>
<dbReference type="PANTHER" id="PTHR43343:SF3">
    <property type="entry name" value="PROTEASE DO-LIKE 8, CHLOROPLASTIC"/>
    <property type="match status" value="1"/>
</dbReference>
<dbReference type="CDD" id="cd06779">
    <property type="entry name" value="cpPDZ_Deg_HtrA-like"/>
    <property type="match status" value="1"/>
</dbReference>
<evidence type="ECO:0000313" key="5">
    <source>
        <dbReference type="EMBL" id="TVT24953.1"/>
    </source>
</evidence>
<dbReference type="InterPro" id="IPR036034">
    <property type="entry name" value="PDZ_sf"/>
</dbReference>
<protein>
    <submittedName>
        <fullName evidence="5">PDZ domain-containing protein</fullName>
    </submittedName>
</protein>
<dbReference type="GO" id="GO:0006508">
    <property type="term" value="P:proteolysis"/>
    <property type="evidence" value="ECO:0007669"/>
    <property type="project" value="UniProtKB-KW"/>
</dbReference>
<dbReference type="PROSITE" id="PS51257">
    <property type="entry name" value="PROKAR_LIPOPROTEIN"/>
    <property type="match status" value="1"/>
</dbReference>
<dbReference type="Pfam" id="PF13180">
    <property type="entry name" value="PDZ_2"/>
    <property type="match status" value="1"/>
</dbReference>
<dbReference type="InterPro" id="IPR051201">
    <property type="entry name" value="Chloro_Bact_Ser_Proteases"/>
</dbReference>
<dbReference type="Proteomes" id="UP000318578">
    <property type="component" value="Unassembled WGS sequence"/>
</dbReference>
<keyword evidence="3" id="KW-0732">Signal</keyword>
<dbReference type="InterPro" id="IPR001478">
    <property type="entry name" value="PDZ"/>
</dbReference>
<dbReference type="GO" id="GO:0004252">
    <property type="term" value="F:serine-type endopeptidase activity"/>
    <property type="evidence" value="ECO:0007669"/>
    <property type="project" value="InterPro"/>
</dbReference>
<gene>
    <name evidence="5" type="ORF">FNH06_03760</name>
</gene>